<reference evidence="1 2" key="1">
    <citation type="submission" date="2019-11" db="EMBL/GenBank/DDBJ databases">
        <authorList>
            <person name="Holert J."/>
        </authorList>
    </citation>
    <scope>NUCLEOTIDE SEQUENCE [LARGE SCALE GENOMIC DNA]</scope>
    <source>
        <strain evidence="1">SB11_3</strain>
    </source>
</reference>
<protein>
    <submittedName>
        <fullName evidence="1">Bifunctional methionine biosynthesis protein MetXA/MetW</fullName>
    </submittedName>
</protein>
<organism evidence="1 2">
    <name type="scientific">BD1-7 clade bacterium</name>
    <dbReference type="NCBI Taxonomy" id="2029982"/>
    <lineage>
        <taxon>Bacteria</taxon>
        <taxon>Pseudomonadati</taxon>
        <taxon>Pseudomonadota</taxon>
        <taxon>Gammaproteobacteria</taxon>
        <taxon>Cellvibrionales</taxon>
        <taxon>Spongiibacteraceae</taxon>
        <taxon>BD1-7 clade</taxon>
    </lineage>
</organism>
<name>A0A5S9QGN1_9GAMM</name>
<dbReference type="OrthoDB" id="9792690at2"/>
<dbReference type="EMBL" id="CACSIO010000023">
    <property type="protein sequence ID" value="CAA0117178.1"/>
    <property type="molecule type" value="Genomic_DNA"/>
</dbReference>
<dbReference type="InterPro" id="IPR029063">
    <property type="entry name" value="SAM-dependent_MTases_sf"/>
</dbReference>
<evidence type="ECO:0000313" key="2">
    <source>
        <dbReference type="Proteomes" id="UP000441399"/>
    </source>
</evidence>
<proteinExistence type="predicted"/>
<dbReference type="CDD" id="cd02440">
    <property type="entry name" value="AdoMet_MTases"/>
    <property type="match status" value="1"/>
</dbReference>
<dbReference type="NCBIfam" id="TIGR02081">
    <property type="entry name" value="metW"/>
    <property type="match status" value="1"/>
</dbReference>
<keyword evidence="2" id="KW-1185">Reference proteome</keyword>
<dbReference type="AlphaFoldDB" id="A0A5S9QGN1"/>
<dbReference type="SUPFAM" id="SSF53335">
    <property type="entry name" value="S-adenosyl-L-methionine-dependent methyltransferases"/>
    <property type="match status" value="1"/>
</dbReference>
<dbReference type="Pfam" id="PF07021">
    <property type="entry name" value="MetW"/>
    <property type="match status" value="1"/>
</dbReference>
<sequence>MRFEFSVIQDWIQPQSRVLDLGCGDGTLLAALQKNKGVRGLGIEIEPAHFDACILRGLSVINQNLDKGLDNFTDQSFDTVVMTLTLQAMRHPDEVLEETLRVGKESIVAFPNFGHWRCRLHLITKGRMPVSKFMPYSWYNTPNIHFCTVRDFEDLCAERSIRILNKEVTSAEGRLPWLARLWPNLFASVAIYHLSR</sequence>
<evidence type="ECO:0000313" key="1">
    <source>
        <dbReference type="EMBL" id="CAA0117178.1"/>
    </source>
</evidence>
<dbReference type="Gene3D" id="3.40.50.150">
    <property type="entry name" value="Vaccinia Virus protein VP39"/>
    <property type="match status" value="1"/>
</dbReference>
<accession>A0A5S9QGN1</accession>
<gene>
    <name evidence="1" type="primary">metXA</name>
    <name evidence="1" type="ORF">OPDIPICF_02046</name>
</gene>
<dbReference type="Proteomes" id="UP000441399">
    <property type="component" value="Unassembled WGS sequence"/>
</dbReference>
<dbReference type="InterPro" id="IPR010743">
    <property type="entry name" value="Methionine_synth_MetW"/>
</dbReference>